<sequence length="229" mass="26185">MWFKVDGFKDLLRNWWTRYNVSGTSSLPCCEAKALSLINFWDSKERVSPLSLEETKARRMALEEFKKWALMEETSWRERAFHALLSEMGDWRPIIRRLCFEVLGRDRSKSLEEPSLEEEVFEALNSLCGDKAPSTNSFTMASRGAGNLKDFRPISVVGGLFKLLTQVLANKLEEVMGEVVSDFQCAFIKGRQILDAVPIASEVIDSKLKSNTLGLILKMDIEMTYDHFN</sequence>
<name>A0A438EV53_VITVI</name>
<organism evidence="1 2">
    <name type="scientific">Vitis vinifera</name>
    <name type="common">Grape</name>
    <dbReference type="NCBI Taxonomy" id="29760"/>
    <lineage>
        <taxon>Eukaryota</taxon>
        <taxon>Viridiplantae</taxon>
        <taxon>Streptophyta</taxon>
        <taxon>Embryophyta</taxon>
        <taxon>Tracheophyta</taxon>
        <taxon>Spermatophyta</taxon>
        <taxon>Magnoliopsida</taxon>
        <taxon>eudicotyledons</taxon>
        <taxon>Gunneridae</taxon>
        <taxon>Pentapetalae</taxon>
        <taxon>rosids</taxon>
        <taxon>Vitales</taxon>
        <taxon>Vitaceae</taxon>
        <taxon>Viteae</taxon>
        <taxon>Vitis</taxon>
    </lineage>
</organism>
<protein>
    <submittedName>
        <fullName evidence="1">Uncharacterized protein</fullName>
    </submittedName>
</protein>
<dbReference type="PANTHER" id="PTHR46890:SF49">
    <property type="entry name" value="RNA-DIRECTED DNA POLYMERASE"/>
    <property type="match status" value="1"/>
</dbReference>
<reference evidence="1 2" key="1">
    <citation type="journal article" date="2018" name="PLoS Genet.">
        <title>Population sequencing reveals clonal diversity and ancestral inbreeding in the grapevine cultivar Chardonnay.</title>
        <authorList>
            <person name="Roach M.J."/>
            <person name="Johnson D.L."/>
            <person name="Bohlmann J."/>
            <person name="van Vuuren H.J."/>
            <person name="Jones S.J."/>
            <person name="Pretorius I.S."/>
            <person name="Schmidt S.A."/>
            <person name="Borneman A.R."/>
        </authorList>
    </citation>
    <scope>NUCLEOTIDE SEQUENCE [LARGE SCALE GENOMIC DNA]</scope>
    <source>
        <strain evidence="2">cv. Chardonnay</strain>
        <tissue evidence="1">Leaf</tissue>
    </source>
</reference>
<dbReference type="PANTHER" id="PTHR46890">
    <property type="entry name" value="NON-LTR RETROLELEMENT REVERSE TRANSCRIPTASE-LIKE PROTEIN-RELATED"/>
    <property type="match status" value="1"/>
</dbReference>
<evidence type="ECO:0000313" key="2">
    <source>
        <dbReference type="Proteomes" id="UP000288805"/>
    </source>
</evidence>
<gene>
    <name evidence="1" type="ORF">CK203_066585</name>
</gene>
<accession>A0A438EV53</accession>
<proteinExistence type="predicted"/>
<dbReference type="AlphaFoldDB" id="A0A438EV53"/>
<dbReference type="Proteomes" id="UP000288805">
    <property type="component" value="Unassembled WGS sequence"/>
</dbReference>
<dbReference type="EMBL" id="QGNW01001179">
    <property type="protein sequence ID" value="RVW51589.1"/>
    <property type="molecule type" value="Genomic_DNA"/>
</dbReference>
<evidence type="ECO:0000313" key="1">
    <source>
        <dbReference type="EMBL" id="RVW51589.1"/>
    </source>
</evidence>
<dbReference type="InterPro" id="IPR052343">
    <property type="entry name" value="Retrotransposon-Effector_Assoc"/>
</dbReference>
<comment type="caution">
    <text evidence="1">The sequence shown here is derived from an EMBL/GenBank/DDBJ whole genome shotgun (WGS) entry which is preliminary data.</text>
</comment>